<evidence type="ECO:0000313" key="2">
    <source>
        <dbReference type="Proteomes" id="UP000537126"/>
    </source>
</evidence>
<keyword evidence="2" id="KW-1185">Reference proteome</keyword>
<name>A0A846MTD8_9BACT</name>
<organism evidence="1 2">
    <name type="scientific">Thermonema lapsum</name>
    <dbReference type="NCBI Taxonomy" id="28195"/>
    <lineage>
        <taxon>Bacteria</taxon>
        <taxon>Pseudomonadati</taxon>
        <taxon>Bacteroidota</taxon>
        <taxon>Cytophagia</taxon>
        <taxon>Cytophagales</taxon>
        <taxon>Thermonemataceae</taxon>
        <taxon>Thermonema</taxon>
    </lineage>
</organism>
<dbReference type="AlphaFoldDB" id="A0A846MTD8"/>
<proteinExistence type="predicted"/>
<reference evidence="1 2" key="1">
    <citation type="submission" date="2020-03" db="EMBL/GenBank/DDBJ databases">
        <title>Genomic Encyclopedia of Type Strains, Phase IV (KMG-IV): sequencing the most valuable type-strain genomes for metagenomic binning, comparative biology and taxonomic classification.</title>
        <authorList>
            <person name="Goeker M."/>
        </authorList>
    </citation>
    <scope>NUCLEOTIDE SEQUENCE [LARGE SCALE GENOMIC DNA]</scope>
    <source>
        <strain evidence="1 2">DSM 5718</strain>
    </source>
</reference>
<sequence length="238" mass="28275">MKKLSVDWLTSGLMDFEYKKYLLLAYLQEVRREFGEVKLYPALSDLVFHYQNLLNIKKNKNLLYEQFPQVISKADFERLTLEYEKIVKDNELMQVIEDIILFALPELKRVMKEGEDIYKYVEEHMVLSPVGIEPLRNEEGYLLLHFDGTEAVQVYFYQSTLFEPNEEYRTVRLNLLEEVEKRKTETYESVKVQLIRKYKALPQPATFLIVAKLQCPLQETVVPIARRLLMKHLTQWAA</sequence>
<accession>A0A846MTD8</accession>
<dbReference type="RefSeq" id="WP_166920744.1">
    <property type="nucleotide sequence ID" value="NZ_JAASRN010000005.1"/>
</dbReference>
<comment type="caution">
    <text evidence="1">The sequence shown here is derived from an EMBL/GenBank/DDBJ whole genome shotgun (WGS) entry which is preliminary data.</text>
</comment>
<dbReference type="EMBL" id="JAASRN010000005">
    <property type="protein sequence ID" value="NIK74709.1"/>
    <property type="molecule type" value="Genomic_DNA"/>
</dbReference>
<gene>
    <name evidence="1" type="ORF">FHS56_002241</name>
</gene>
<protein>
    <submittedName>
        <fullName evidence="1">Uncharacterized protein</fullName>
    </submittedName>
</protein>
<evidence type="ECO:0000313" key="1">
    <source>
        <dbReference type="EMBL" id="NIK74709.1"/>
    </source>
</evidence>
<dbReference type="Proteomes" id="UP000537126">
    <property type="component" value="Unassembled WGS sequence"/>
</dbReference>